<evidence type="ECO:0000256" key="3">
    <source>
        <dbReference type="ARBA" id="ARBA00022448"/>
    </source>
</evidence>
<sequence>MDLNEASISRRSLIRGAAAAAILLPFGATLASCAAPGGGGGAEGPAGEVTADNPFGVAANSKVDAVIFDGGYGVDYVENAAKILEGNKKLGGVSVKVSASTKIAQELQPRFVGGNPPDLIDNSGANSIGWNTILEQLEELDDVLDAENLEGEKIRDTLFGGVEAPGTFDGRFVALNYVMTVYGIWYSSTLFEENGWEVPTSWQDLKALGEAAKAKGKYLFLWGKEAATYYQTMVVDSAVIQAGDDFRIPFENLDPNAWSHPAVQSILEILHDLIASGYVKPGGAGTQFTQAQSQWSLDQEALLYPSGSWIENEMKKTTADNFKMKGIAELPLDGNQTTPKGTMRAEAGEPFVVPSKAKNPEGGKELLRTMLSKESATAFAKEKLAPTIVKDTVPADGFGSTALVSQSELLATAGENVFTIKSTNLYGMNSDQLPIWNSFLDGKMTVAELTSQLQALVDKVREDSSVTKIEIK</sequence>
<comment type="subcellular location">
    <subcellularLocation>
        <location evidence="1">Cell envelope</location>
    </subcellularLocation>
</comment>
<keyword evidence="3" id="KW-0813">Transport</keyword>
<evidence type="ECO:0000256" key="2">
    <source>
        <dbReference type="ARBA" id="ARBA00008520"/>
    </source>
</evidence>
<protein>
    <submittedName>
        <fullName evidence="6">Carbohydrate ABC transporter, N-acetylglucosamine/diacetylchitobiose-binding protein</fullName>
    </submittedName>
</protein>
<dbReference type="RefSeq" id="WP_182252876.1">
    <property type="nucleotide sequence ID" value="NZ_CP043732.1"/>
</dbReference>
<dbReference type="SUPFAM" id="SSF53850">
    <property type="entry name" value="Periplasmic binding protein-like II"/>
    <property type="match status" value="1"/>
</dbReference>
<dbReference type="GO" id="GO:0030313">
    <property type="term" value="C:cell envelope"/>
    <property type="evidence" value="ECO:0007669"/>
    <property type="project" value="UniProtKB-SubCell"/>
</dbReference>
<evidence type="ECO:0000313" key="7">
    <source>
        <dbReference type="Proteomes" id="UP000515708"/>
    </source>
</evidence>
<dbReference type="PANTHER" id="PTHR43649:SF31">
    <property type="entry name" value="SN-GLYCEROL-3-PHOSPHATE-BINDING PERIPLASMIC PROTEIN UGPB"/>
    <property type="match status" value="1"/>
</dbReference>
<evidence type="ECO:0000256" key="4">
    <source>
        <dbReference type="ARBA" id="ARBA00022729"/>
    </source>
</evidence>
<dbReference type="InterPro" id="IPR006059">
    <property type="entry name" value="SBP"/>
</dbReference>
<feature type="chain" id="PRO_5028242803" evidence="5">
    <location>
        <begin position="35"/>
        <end position="472"/>
    </location>
</feature>
<name>A0A7D8AKN2_9MICO</name>
<evidence type="ECO:0000256" key="1">
    <source>
        <dbReference type="ARBA" id="ARBA00004196"/>
    </source>
</evidence>
<evidence type="ECO:0000313" key="6">
    <source>
        <dbReference type="EMBL" id="QMU97866.1"/>
    </source>
</evidence>
<comment type="similarity">
    <text evidence="2">Belongs to the bacterial solute-binding protein 1 family.</text>
</comment>
<dbReference type="InterPro" id="IPR022386">
    <property type="entry name" value="Chitin_NgcE"/>
</dbReference>
<dbReference type="AlphaFoldDB" id="A0A7D8AKN2"/>
<accession>A0A7D8AKN2</accession>
<dbReference type="PANTHER" id="PTHR43649">
    <property type="entry name" value="ARABINOSE-BINDING PROTEIN-RELATED"/>
    <property type="match status" value="1"/>
</dbReference>
<keyword evidence="4 5" id="KW-0732">Signal</keyword>
<dbReference type="PROSITE" id="PS51318">
    <property type="entry name" value="TAT"/>
    <property type="match status" value="1"/>
</dbReference>
<gene>
    <name evidence="6" type="primary">ngcE</name>
    <name evidence="6" type="ORF">FVO59_12095</name>
</gene>
<dbReference type="InterPro" id="IPR006311">
    <property type="entry name" value="TAT_signal"/>
</dbReference>
<reference evidence="6 7" key="1">
    <citation type="journal article" date="2020" name="Front. Microbiol.">
        <title>Design of Bacterial Strain-Specific qPCR Assays Using NGS Data and Publicly Available Resources and Its Application to Track Biocontrol Strains.</title>
        <authorList>
            <person name="Hernandez I."/>
            <person name="Sant C."/>
            <person name="Martinez R."/>
            <person name="Fernandez C."/>
        </authorList>
    </citation>
    <scope>NUCLEOTIDE SEQUENCE [LARGE SCALE GENOMIC DNA]</scope>
    <source>
        <strain evidence="6 7">B24</strain>
    </source>
</reference>
<dbReference type="Proteomes" id="UP000515708">
    <property type="component" value="Chromosome"/>
</dbReference>
<dbReference type="Gene3D" id="3.40.190.10">
    <property type="entry name" value="Periplasmic binding protein-like II"/>
    <property type="match status" value="1"/>
</dbReference>
<dbReference type="InterPro" id="IPR050490">
    <property type="entry name" value="Bact_solute-bd_prot1"/>
</dbReference>
<dbReference type="Pfam" id="PF01547">
    <property type="entry name" value="SBP_bac_1"/>
    <property type="match status" value="1"/>
</dbReference>
<dbReference type="EMBL" id="CP043732">
    <property type="protein sequence ID" value="QMU97866.1"/>
    <property type="molecule type" value="Genomic_DNA"/>
</dbReference>
<evidence type="ECO:0000256" key="5">
    <source>
        <dbReference type="SAM" id="SignalP"/>
    </source>
</evidence>
<proteinExistence type="inferred from homology"/>
<feature type="signal peptide" evidence="5">
    <location>
        <begin position="1"/>
        <end position="34"/>
    </location>
</feature>
<organism evidence="6 7">
    <name type="scientific">Microbacterium esteraromaticum</name>
    <dbReference type="NCBI Taxonomy" id="57043"/>
    <lineage>
        <taxon>Bacteria</taxon>
        <taxon>Bacillati</taxon>
        <taxon>Actinomycetota</taxon>
        <taxon>Actinomycetes</taxon>
        <taxon>Micrococcales</taxon>
        <taxon>Microbacteriaceae</taxon>
        <taxon>Microbacterium</taxon>
    </lineage>
</organism>
<dbReference type="NCBIfam" id="TIGR03851">
    <property type="entry name" value="chitin_NgcE"/>
    <property type="match status" value="1"/>
</dbReference>